<proteinExistence type="predicted"/>
<gene>
    <name evidence="1" type="ORF">Wenmar_01850</name>
</gene>
<protein>
    <recommendedName>
        <fullName evidence="3">FscB</fullName>
    </recommendedName>
</protein>
<dbReference type="OrthoDB" id="7802132at2"/>
<accession>A0A0D0QEQ6</accession>
<dbReference type="EMBL" id="AONG01000009">
    <property type="protein sequence ID" value="KIQ69488.1"/>
    <property type="molecule type" value="Genomic_DNA"/>
</dbReference>
<name>A0A0D0QEQ6_9RHOB</name>
<evidence type="ECO:0008006" key="3">
    <source>
        <dbReference type="Google" id="ProtNLM"/>
    </source>
</evidence>
<sequence>MSYILHLGHQVTDLSGATGLISTDATGFDPAYDVNAVKITANNGSSVPFTATWAEPTGDVWIGFRYRAPSVNAHIIAQDGIFLEFYDAANRQVGLVRTERDDEKYRAMAVGDTSVDGASSFVAATNQAYWVDVKIAVGADITIEFHIDGVLHSSATAANTGGKGRPVRCVWRNLHLFDFYNPATWYYAHIAVLDGVSTIGRRFARRAPDLVGTYDAFSGGIDAIKDGDIATRAASDIAGQRLSFSLAGPTGPAGATTIAGVHVKQLAQLGTAGPTSIAGFLRLDGVDYDAAPGTPSADLPSPVYSSWDLNPADSSPWTAATLPAEAGIISS</sequence>
<comment type="caution">
    <text evidence="1">The sequence shown here is derived from an EMBL/GenBank/DDBJ whole genome shotgun (WGS) entry which is preliminary data.</text>
</comment>
<dbReference type="STRING" id="1123501.Wenmar_01850"/>
<evidence type="ECO:0000313" key="1">
    <source>
        <dbReference type="EMBL" id="KIQ69488.1"/>
    </source>
</evidence>
<dbReference type="RefSeq" id="WP_018303620.1">
    <property type="nucleotide sequence ID" value="NZ_KB902299.1"/>
</dbReference>
<reference evidence="1 2" key="1">
    <citation type="submission" date="2013-01" db="EMBL/GenBank/DDBJ databases">
        <authorList>
            <person name="Fiebig A."/>
            <person name="Goeker M."/>
            <person name="Klenk H.-P.P."/>
        </authorList>
    </citation>
    <scope>NUCLEOTIDE SEQUENCE [LARGE SCALE GENOMIC DNA]</scope>
    <source>
        <strain evidence="1 2">DSM 24838</strain>
    </source>
</reference>
<evidence type="ECO:0000313" key="2">
    <source>
        <dbReference type="Proteomes" id="UP000035100"/>
    </source>
</evidence>
<dbReference type="eggNOG" id="ENOG5033QZD">
    <property type="taxonomic scope" value="Bacteria"/>
</dbReference>
<keyword evidence="2" id="KW-1185">Reference proteome</keyword>
<dbReference type="Proteomes" id="UP000035100">
    <property type="component" value="Unassembled WGS sequence"/>
</dbReference>
<organism evidence="1 2">
    <name type="scientific">Wenxinia marina DSM 24838</name>
    <dbReference type="NCBI Taxonomy" id="1123501"/>
    <lineage>
        <taxon>Bacteria</taxon>
        <taxon>Pseudomonadati</taxon>
        <taxon>Pseudomonadota</taxon>
        <taxon>Alphaproteobacteria</taxon>
        <taxon>Rhodobacterales</taxon>
        <taxon>Roseobacteraceae</taxon>
        <taxon>Wenxinia</taxon>
    </lineage>
</organism>
<dbReference type="AlphaFoldDB" id="A0A0D0QEQ6"/>